<proteinExistence type="predicted"/>
<evidence type="ECO:0000256" key="1">
    <source>
        <dbReference type="SAM" id="MobiDB-lite"/>
    </source>
</evidence>
<evidence type="ECO:0000313" key="4">
    <source>
        <dbReference type="Proteomes" id="UP001279860"/>
    </source>
</evidence>
<feature type="compositionally biased region" description="Basic and acidic residues" evidence="1">
    <location>
        <begin position="241"/>
        <end position="252"/>
    </location>
</feature>
<name>A0ABU4IWB4_9VIBR</name>
<dbReference type="InterPro" id="IPR000462">
    <property type="entry name" value="CDP-OH_P_trans"/>
</dbReference>
<feature type="transmembrane region" description="Helical" evidence="2">
    <location>
        <begin position="37"/>
        <end position="57"/>
    </location>
</feature>
<feature type="compositionally biased region" description="Polar residues" evidence="1">
    <location>
        <begin position="229"/>
        <end position="240"/>
    </location>
</feature>
<organism evidence="3 4">
    <name type="scientific">Vibrio rhizosphaerae</name>
    <dbReference type="NCBI Taxonomy" id="398736"/>
    <lineage>
        <taxon>Bacteria</taxon>
        <taxon>Pseudomonadati</taxon>
        <taxon>Pseudomonadota</taxon>
        <taxon>Gammaproteobacteria</taxon>
        <taxon>Vibrionales</taxon>
        <taxon>Vibrionaceae</taxon>
        <taxon>Vibrio</taxon>
    </lineage>
</organism>
<dbReference type="EMBL" id="JAWRCP010000001">
    <property type="protein sequence ID" value="MDW6093705.1"/>
    <property type="molecule type" value="Genomic_DNA"/>
</dbReference>
<keyword evidence="4" id="KW-1185">Reference proteome</keyword>
<dbReference type="Gene3D" id="1.20.120.1760">
    <property type="match status" value="1"/>
</dbReference>
<feature type="transmembrane region" description="Helical" evidence="2">
    <location>
        <begin position="128"/>
        <end position="151"/>
    </location>
</feature>
<dbReference type="InterPro" id="IPR043130">
    <property type="entry name" value="CDP-OH_PTrfase_TM_dom"/>
</dbReference>
<dbReference type="GO" id="GO:0016740">
    <property type="term" value="F:transferase activity"/>
    <property type="evidence" value="ECO:0007669"/>
    <property type="project" value="UniProtKB-KW"/>
</dbReference>
<dbReference type="Proteomes" id="UP001279860">
    <property type="component" value="Unassembled WGS sequence"/>
</dbReference>
<keyword evidence="2" id="KW-0812">Transmembrane</keyword>
<keyword evidence="2" id="KW-1133">Transmembrane helix</keyword>
<dbReference type="RefSeq" id="WP_038183318.1">
    <property type="nucleotide sequence ID" value="NZ_AP024903.1"/>
</dbReference>
<reference evidence="3 4" key="1">
    <citation type="submission" date="2023-11" db="EMBL/GenBank/DDBJ databases">
        <title>Plant-associative lifestyle of Vibrio porteresiae and its evolutionary dynamics.</title>
        <authorList>
            <person name="Rameshkumar N."/>
            <person name="Kirti K."/>
        </authorList>
    </citation>
    <scope>NUCLEOTIDE SEQUENCE [LARGE SCALE GENOMIC DNA]</scope>
    <source>
        <strain evidence="3 4">MSSRF7</strain>
    </source>
</reference>
<comment type="caution">
    <text evidence="3">The sequence shown here is derived from an EMBL/GenBank/DDBJ whole genome shotgun (WGS) entry which is preliminary data.</text>
</comment>
<keyword evidence="3" id="KW-0808">Transferase</keyword>
<dbReference type="EC" id="2.7.8.-" evidence="3"/>
<evidence type="ECO:0000313" key="3">
    <source>
        <dbReference type="EMBL" id="MDW6093705.1"/>
    </source>
</evidence>
<protein>
    <submittedName>
        <fullName evidence="3">CDP-alcohol phosphatidyltransferase family protein</fullName>
        <ecNumber evidence="3">2.7.8.-</ecNumber>
    </submittedName>
</protein>
<keyword evidence="2" id="KW-0472">Membrane</keyword>
<evidence type="ECO:0000256" key="2">
    <source>
        <dbReference type="SAM" id="Phobius"/>
    </source>
</evidence>
<sequence>MVSQNESNRRPLAVRKTSVIKHIAIWLSQKNITPNQISLMSILFAAIGFAFAVRYYFQPTPIWLVLFALMIQMRLLCNLFDGMVAVEGGKKTPAGELFNDVPDRIADPLLIVAAGFVAHSAFSMPLAWIAALLAVLSAYIRVLGVSMDCSADFRGPMAKQHRMALLTVTLLVMAINHWFTLSLGIYMMDISLTIMVIGCAITCWRRLVYIFNAKEELANLLSNQEKNQQAKQSTSLTANETIDKAVGDTSHD</sequence>
<dbReference type="Pfam" id="PF01066">
    <property type="entry name" value="CDP-OH_P_transf"/>
    <property type="match status" value="1"/>
</dbReference>
<feature type="region of interest" description="Disordered" evidence="1">
    <location>
        <begin position="229"/>
        <end position="252"/>
    </location>
</feature>
<accession>A0ABU4IWB4</accession>
<feature type="transmembrane region" description="Helical" evidence="2">
    <location>
        <begin position="163"/>
        <end position="179"/>
    </location>
</feature>
<gene>
    <name evidence="3" type="ORF">SBX64_14265</name>
</gene>
<feature type="transmembrane region" description="Helical" evidence="2">
    <location>
        <begin position="185"/>
        <end position="204"/>
    </location>
</feature>